<reference evidence="2 3" key="1">
    <citation type="journal article" date="2016" name="Environ. Microbiol.">
        <title>Genomic resolution of a cold subsurface aquifer community provides metabolic insights for novel microbes adapted to high CO concentrations.</title>
        <authorList>
            <person name="Probst A.J."/>
            <person name="Castelle C.J."/>
            <person name="Singh A."/>
            <person name="Brown C.T."/>
            <person name="Anantharaman K."/>
            <person name="Sharon I."/>
            <person name="Hug L.A."/>
            <person name="Burstein D."/>
            <person name="Emerson J.B."/>
            <person name="Thomas B.C."/>
            <person name="Banfield J.F."/>
        </authorList>
    </citation>
    <scope>NUCLEOTIDE SEQUENCE [LARGE SCALE GENOMIC DNA]</scope>
    <source>
        <strain evidence="2">CG1_02_37_44</strain>
    </source>
</reference>
<dbReference type="InterPro" id="IPR029044">
    <property type="entry name" value="Nucleotide-diphossugar_trans"/>
</dbReference>
<dbReference type="AlphaFoldDB" id="A0A1J4TCB8"/>
<comment type="caution">
    <text evidence="2">The sequence shown here is derived from an EMBL/GenBank/DDBJ whole genome shotgun (WGS) entry which is preliminary data.</text>
</comment>
<protein>
    <recommendedName>
        <fullName evidence="1">Glycosyltransferase 2-like domain-containing protein</fullName>
    </recommendedName>
</protein>
<name>A0A1J4TCB8_9BACT</name>
<evidence type="ECO:0000313" key="3">
    <source>
        <dbReference type="Proteomes" id="UP000183192"/>
    </source>
</evidence>
<dbReference type="Gene3D" id="3.90.550.10">
    <property type="entry name" value="Spore Coat Polysaccharide Biosynthesis Protein SpsA, Chain A"/>
    <property type="match status" value="1"/>
</dbReference>
<dbReference type="STRING" id="1805146.AUJ27_00590"/>
<accession>A0A1J4TCB8</accession>
<evidence type="ECO:0000259" key="1">
    <source>
        <dbReference type="Pfam" id="PF00535"/>
    </source>
</evidence>
<dbReference type="CDD" id="cd04179">
    <property type="entry name" value="DPM_DPG-synthase_like"/>
    <property type="match status" value="1"/>
</dbReference>
<sequence length="223" mass="25035">MLNLKKYCIIPAYNEAKTIVKVIRSVKPFFNKVIVVNDASSDQTLALAKKEDIIVLNHIINRDQGAALETGNQYALDHGAELIVHFDADGQFLAKEINDVMAPIISGEADIVFGSRFLAKKSNMPWFKKNIIMALARLINKIFLGVNLTDPQSGFRALSRMAAKKIIIENDGKAHCSEIMHKAVKYNLRIKEVPITVIYYNFGQRFSGGIDILKELFLSRLIN</sequence>
<dbReference type="PANTHER" id="PTHR48090">
    <property type="entry name" value="UNDECAPRENYL-PHOSPHATE 4-DEOXY-4-FORMAMIDO-L-ARABINOSE TRANSFERASE-RELATED"/>
    <property type="match status" value="1"/>
</dbReference>
<dbReference type="InterPro" id="IPR001173">
    <property type="entry name" value="Glyco_trans_2-like"/>
</dbReference>
<feature type="domain" description="Glycosyltransferase 2-like" evidence="1">
    <location>
        <begin position="8"/>
        <end position="166"/>
    </location>
</feature>
<dbReference type="SUPFAM" id="SSF53448">
    <property type="entry name" value="Nucleotide-diphospho-sugar transferases"/>
    <property type="match status" value="1"/>
</dbReference>
<dbReference type="Pfam" id="PF00535">
    <property type="entry name" value="Glycos_transf_2"/>
    <property type="match status" value="1"/>
</dbReference>
<dbReference type="PANTHER" id="PTHR48090:SF7">
    <property type="entry name" value="RFBJ PROTEIN"/>
    <property type="match status" value="1"/>
</dbReference>
<gene>
    <name evidence="2" type="ORF">AUJ27_00590</name>
</gene>
<dbReference type="Proteomes" id="UP000183192">
    <property type="component" value="Unassembled WGS sequence"/>
</dbReference>
<evidence type="ECO:0000313" key="2">
    <source>
        <dbReference type="EMBL" id="OIO08547.1"/>
    </source>
</evidence>
<organism evidence="2 3">
    <name type="scientific">Candidatus Falkowbacteria bacterium CG1_02_37_44</name>
    <dbReference type="NCBI Taxonomy" id="1805146"/>
    <lineage>
        <taxon>Bacteria</taxon>
        <taxon>Candidatus Falkowiibacteriota</taxon>
    </lineage>
</organism>
<proteinExistence type="predicted"/>
<dbReference type="InterPro" id="IPR050256">
    <property type="entry name" value="Glycosyltransferase_2"/>
</dbReference>
<dbReference type="EMBL" id="MNUU01000008">
    <property type="protein sequence ID" value="OIO08547.1"/>
    <property type="molecule type" value="Genomic_DNA"/>
</dbReference>